<evidence type="ECO:0000313" key="64">
    <source>
        <dbReference type="Proteomes" id="UP000305093"/>
    </source>
</evidence>
<dbReference type="EMBL" id="UGFE01000002">
    <property type="protein sequence ID" value="STM22352.1"/>
    <property type="molecule type" value="Genomic_DNA"/>
</dbReference>
<reference evidence="42 61" key="14">
    <citation type="submission" date="2018-10" db="EMBL/GenBank/DDBJ databases">
        <title>Comparison of Escherichia coli isolates recovered from retail chicken and from chicken fecal samples by antimicrobial susceptibility test and whole genome sequencing.</title>
        <authorList>
            <person name="Tang B."/>
            <person name="Ma Y."/>
            <person name="He X."/>
            <person name="Cao L."/>
            <person name="Xia X."/>
            <person name="Yang H."/>
        </authorList>
    </citation>
    <scope>NUCLEOTIDE SEQUENCE [LARGE SCALE GENOMIC DNA]</scope>
    <source>
        <strain evidence="42 61">CMJH98b</strain>
    </source>
</reference>
<dbReference type="Proteomes" id="UP000218543">
    <property type="component" value="Unassembled WGS sequence"/>
</dbReference>
<evidence type="ECO:0000313" key="59">
    <source>
        <dbReference type="Proteomes" id="UP000255057"/>
    </source>
</evidence>
<dbReference type="EMBL" id="JANWOR010000823">
    <property type="protein sequence ID" value="MDA4181352.1"/>
    <property type="molecule type" value="Genomic_DNA"/>
</dbReference>
<evidence type="ECO:0000256" key="12">
    <source>
        <dbReference type="ARBA" id="ARBA00032054"/>
    </source>
</evidence>
<evidence type="ECO:0000313" key="27">
    <source>
        <dbReference type="EMBL" id="MBL6233870.1"/>
    </source>
</evidence>
<reference evidence="73 78" key="12">
    <citation type="submission" date="2018-08" db="EMBL/GenBank/DDBJ databases">
        <authorList>
            <consortium name="GenomeTrakr network: Whole genome sequencing for foodborne pathogen traceback"/>
        </authorList>
    </citation>
    <scope>NUCLEOTIDE SEQUENCE [LARGE SCALE GENOMIC DNA]</scope>
    <source>
        <strain evidence="22 73">AZ-TG60901</strain>
        <strain evidence="21 78">AZ-TG73583</strain>
    </source>
</reference>
<evidence type="ECO:0000313" key="38">
    <source>
        <dbReference type="EMBL" id="PAU16071.1"/>
    </source>
</evidence>
<evidence type="ECO:0000313" key="32">
    <source>
        <dbReference type="EMBL" id="MUM71906.1"/>
    </source>
</evidence>
<dbReference type="EMBL" id="RROO01000002">
    <property type="protein sequence ID" value="TJF72306.1"/>
    <property type="molecule type" value="Genomic_DNA"/>
</dbReference>
<keyword evidence="7" id="KW-0694">RNA-binding</keyword>
<reference evidence="40 55" key="7">
    <citation type="submission" date="2017-12" db="EMBL/GenBank/DDBJ databases">
        <title>Rapid rising of carbapenem-resistant Enterobacteriaceae(CRE) and emergence of colistin resistance genemcr-1 in CRE in the hospital of Henan, China.</title>
        <authorList>
            <person name="Sun Q."/>
            <person name="Zhang R."/>
            <person name="Li Y."/>
            <person name="Shen Y."/>
            <person name="Zhang Y."/>
            <person name="Yang J."/>
            <person name="Shu L."/>
            <person name="Zhou H."/>
            <person name="Wang Y."/>
            <person name="Wang B."/>
            <person name="Shen Z."/>
        </authorList>
    </citation>
    <scope>NUCLEOTIDE SEQUENCE [LARGE SCALE GENOMIC DNA]</scope>
    <source>
        <strain evidence="40 55">3512</strain>
    </source>
</reference>
<keyword evidence="9" id="KW-0238">DNA-binding</keyword>
<dbReference type="Proteomes" id="UP000509260">
    <property type="component" value="Chromosome"/>
</dbReference>
<dbReference type="AlphaFoldDB" id="A0A066RPS0"/>
<dbReference type="Proteomes" id="UP000250991">
    <property type="component" value="Unassembled WGS sequence"/>
</dbReference>
<keyword evidence="8" id="KW-0805">Transcription regulation</keyword>
<dbReference type="EMBL" id="AASSGK010000035">
    <property type="protein sequence ID" value="EFG2162938.1"/>
    <property type="molecule type" value="Genomic_DNA"/>
</dbReference>
<evidence type="ECO:0000313" key="77">
    <source>
        <dbReference type="Proteomes" id="UP000537181"/>
    </source>
</evidence>
<dbReference type="EMBL" id="JACCJF010000005">
    <property type="protein sequence ID" value="MBZ4692867.1"/>
    <property type="molecule type" value="Genomic_DNA"/>
</dbReference>
<dbReference type="GO" id="GO:0016075">
    <property type="term" value="P:rRNA catabolic process"/>
    <property type="evidence" value="ECO:0007669"/>
    <property type="project" value="TreeGrafter"/>
</dbReference>
<dbReference type="EMBL" id="UGFO01000006">
    <property type="protein sequence ID" value="STN13446.1"/>
    <property type="molecule type" value="Genomic_DNA"/>
</dbReference>
<dbReference type="Gene3D" id="2.30.30.110">
    <property type="match status" value="1"/>
</dbReference>
<evidence type="ECO:0000313" key="52">
    <source>
        <dbReference type="Proteomes" id="UP000186595"/>
    </source>
</evidence>
<reference evidence="49 62" key="15">
    <citation type="submission" date="2018-10" db="EMBL/GenBank/DDBJ databases">
        <authorList>
            <person name="Noll B N."/>
        </authorList>
    </citation>
    <scope>NUCLEOTIDE SEQUENCE [LARGE SCALE GENOMIC DNA]</scope>
    <source>
        <strain evidence="49">Ecoli022</strain>
    </source>
</reference>
<reference evidence="64 65" key="16">
    <citation type="submission" date="2018-12" db="EMBL/GenBank/DDBJ databases">
        <title>Food and Water Safety Consortium.</title>
        <authorList>
            <person name="Tyson S."/>
            <person name="Peterson C.-L."/>
            <person name="Olson A."/>
            <person name="Tyler S."/>
            <person name="Cabral J."/>
            <person name="Lynch T."/>
            <person name="Knox N."/>
            <person name="Van Domselaar G."/>
            <person name="Graham M."/>
        </authorList>
    </citation>
    <scope>NUCLEOTIDE SEQUENCE [LARGE SCALE GENOMIC DNA]</scope>
    <source>
        <strain evidence="48 65">FWSEC0384</strain>
        <strain evidence="47 64">FWSEC0419</strain>
    </source>
</reference>
<evidence type="ECO:0000313" key="72">
    <source>
        <dbReference type="Proteomes" id="UP000521994"/>
    </source>
</evidence>
<evidence type="ECO:0000313" key="14">
    <source>
        <dbReference type="EMBL" id="BBF54925.1"/>
    </source>
</evidence>
<evidence type="ECO:0000313" key="25">
    <source>
        <dbReference type="EMBL" id="HAZ7493701.1"/>
    </source>
</evidence>
<reference evidence="37 52" key="3">
    <citation type="submission" date="2016-11" db="EMBL/GenBank/DDBJ databases">
        <title>Draft genome sequences of five Shigatoxin-producing Escherichia coli isolates harboring the new recently described Subtilase cytotoxin allelic variant subAB2-3.</title>
        <authorList>
            <person name="Tasara T."/>
            <person name="Fierz L."/>
            <person name="Klumpp J."/>
            <person name="Schmidt H."/>
            <person name="Stephan R."/>
        </authorList>
    </citation>
    <scope>NUCLEOTIDE SEQUENCE [LARGE SCALE GENOMIC DNA]</scope>
    <source>
        <strain evidence="37 52">453</strain>
    </source>
</reference>
<reference evidence="41 56" key="9">
    <citation type="submission" date="2018-05" db="EMBL/GenBank/DDBJ databases">
        <title>Genomic sequencing of EHEC O26 New European Clone.</title>
        <authorList>
            <person name="Karnisova L."/>
            <person name="Nunvar J."/>
            <person name="Marejkova M."/>
            <person name="Mellmann A."/>
            <person name="Drevinek P."/>
            <person name="Blahova K."/>
            <person name="Bielaszewska M."/>
        </authorList>
    </citation>
    <scope>NUCLEOTIDE SEQUENCE [LARGE SCALE GENOMIC DNA]</scope>
    <source>
        <strain evidence="41 56">14-391</strain>
    </source>
</reference>
<evidence type="ECO:0000313" key="29">
    <source>
        <dbReference type="EMBL" id="MCV5623169.1"/>
    </source>
</evidence>
<dbReference type="EMBL" id="UWXJ01000001">
    <property type="protein sequence ID" value="VCY84936.1"/>
    <property type="molecule type" value="Genomic_DNA"/>
</dbReference>
<dbReference type="EMBL" id="AASEPP010000005">
    <property type="protein sequence ID" value="EFC2245164.1"/>
    <property type="molecule type" value="Genomic_DNA"/>
</dbReference>
<evidence type="ECO:0000313" key="16">
    <source>
        <dbReference type="EMBL" id="EFC2245164.1"/>
    </source>
</evidence>
<evidence type="ECO:0000313" key="18">
    <source>
        <dbReference type="EMBL" id="EFH6097234.1"/>
    </source>
</evidence>
<evidence type="ECO:0000313" key="50">
    <source>
        <dbReference type="Proteomes" id="UP000036331"/>
    </source>
</evidence>
<evidence type="ECO:0000313" key="75">
    <source>
        <dbReference type="Proteomes" id="UP000531916"/>
    </source>
</evidence>
<reference evidence="34 67" key="22">
    <citation type="submission" date="2019-12" db="EMBL/GenBank/DDBJ databases">
        <title>Enteriobacteria Tanzani isolates_8377-8380.</title>
        <authorList>
            <person name="Subbiah M."/>
            <person name="Call D."/>
        </authorList>
    </citation>
    <scope>NUCLEOTIDE SEQUENCE [LARGE SCALE GENOMIC DNA]</scope>
    <source>
        <strain evidence="34 67">8378wH8</strain>
    </source>
</reference>
<keyword evidence="10" id="KW-0804">Transcription</keyword>
<keyword evidence="5" id="KW-0255">Endonuclease</keyword>
<evidence type="ECO:0000313" key="68">
    <source>
        <dbReference type="Proteomes" id="UP000475070"/>
    </source>
</evidence>
<dbReference type="EMBL" id="WTRC01000196">
    <property type="protein sequence ID" value="MWT21970.1"/>
    <property type="molecule type" value="Genomic_DNA"/>
</dbReference>
<dbReference type="EMBL" id="LDXE02000002">
    <property type="protein sequence ID" value="PBN75860.1"/>
    <property type="molecule type" value="Genomic_DNA"/>
</dbReference>
<dbReference type="Proteomes" id="UP000475070">
    <property type="component" value="Unassembled WGS sequence"/>
</dbReference>
<evidence type="ECO:0000313" key="36">
    <source>
        <dbReference type="EMBL" id="OJN35490.1"/>
    </source>
</evidence>
<dbReference type="GO" id="GO:0004521">
    <property type="term" value="F:RNA endonuclease activity"/>
    <property type="evidence" value="ECO:0007669"/>
    <property type="project" value="TreeGrafter"/>
</dbReference>
<dbReference type="EMBL" id="AASWKH010000026">
    <property type="protein sequence ID" value="EFH6097234.1"/>
    <property type="molecule type" value="Genomic_DNA"/>
</dbReference>
<dbReference type="Proteomes" id="UP000521994">
    <property type="component" value="Unassembled WGS sequence"/>
</dbReference>
<dbReference type="Proteomes" id="UP000281340">
    <property type="component" value="Unassembled WGS sequence"/>
</dbReference>
<dbReference type="EMBL" id="JAETYZ010000006">
    <property type="protein sequence ID" value="MBL6233870.1"/>
    <property type="molecule type" value="Genomic_DNA"/>
</dbReference>
<evidence type="ECO:0000313" key="30">
    <source>
        <dbReference type="EMBL" id="MDA4181352.1"/>
    </source>
</evidence>
<dbReference type="EMBL" id="UGEB01000001">
    <property type="protein sequence ID" value="STL07573.1"/>
    <property type="molecule type" value="Genomic_DNA"/>
</dbReference>
<reference evidence="26" key="26">
    <citation type="submission" date="2020-06" db="EMBL/GenBank/DDBJ databases">
        <title>REHAB project genomes.</title>
        <authorList>
            <person name="Shaw L.P."/>
        </authorList>
    </citation>
    <scope>NUCLEOTIDE SEQUENCE</scope>
    <source>
        <strain evidence="26">RHBSTW-00474</strain>
    </source>
</reference>
<evidence type="ECO:0000313" key="31">
    <source>
        <dbReference type="EMBL" id="MPU49863.1"/>
    </source>
</evidence>
<dbReference type="EMBL" id="QFSS01000547">
    <property type="protein sequence ID" value="PZZ55374.1"/>
    <property type="molecule type" value="Genomic_DNA"/>
</dbReference>
<evidence type="ECO:0000313" key="67">
    <source>
        <dbReference type="Proteomes" id="UP000462410"/>
    </source>
</evidence>
<dbReference type="Proteomes" id="UP000534332">
    <property type="component" value="Unassembled WGS sequence"/>
</dbReference>
<evidence type="ECO:0000313" key="34">
    <source>
        <dbReference type="EMBL" id="MWT21970.1"/>
    </source>
</evidence>
<reference evidence="33 69" key="21">
    <citation type="submission" date="2019-12" db="EMBL/GenBank/DDBJ databases">
        <title>Enteriobacteria Tanzani isolates_10432.</title>
        <authorList>
            <person name="Subbiah M."/>
            <person name="Call D."/>
        </authorList>
    </citation>
    <scope>NUCLEOTIDE SEQUENCE [LARGE SCALE GENOMIC DNA]</scope>
    <source>
        <strain evidence="33 69">10432wF6</strain>
    </source>
</reference>
<evidence type="ECO:0000313" key="53">
    <source>
        <dbReference type="Proteomes" id="UP000218543"/>
    </source>
</evidence>
<dbReference type="EMBL" id="VOTT01000266">
    <property type="protein sequence ID" value="MPU49863.1"/>
    <property type="molecule type" value="Genomic_DNA"/>
</dbReference>
<dbReference type="EMBL" id="JAOVKC010000017">
    <property type="protein sequence ID" value="MCV5623169.1"/>
    <property type="molecule type" value="Genomic_DNA"/>
</dbReference>
<reference evidence="28 54" key="25">
    <citation type="submission" date="2020-06" db="EMBL/GenBank/DDBJ databases">
        <title>Genomic analysis of Escherichia coli Ec98 resistant to antibiotic.</title>
        <authorList>
            <person name="Campos L."/>
        </authorList>
    </citation>
    <scope>NUCLEOTIDE SEQUENCE [LARGE SCALE GENOMIC DNA]</scope>
    <source>
        <strain evidence="28 54">UFU_EC98</strain>
    </source>
</reference>
<dbReference type="EMBL" id="MPGR01000001">
    <property type="protein sequence ID" value="OKB74217.1"/>
    <property type="molecule type" value="Genomic_DNA"/>
</dbReference>
<reference evidence="15 71" key="27">
    <citation type="submission" date="2020-06" db="EMBL/GenBank/DDBJ databases">
        <title>Whole-genome sequencing of blaNDM-5 positive Escherichia coli isolated from a Japanese patient with no history of travel abroad.</title>
        <authorList>
            <person name="Ito Y."/>
            <person name="Aoki K."/>
            <person name="Nakayama N."/>
            <person name="Ohtsuka M."/>
            <person name="Ota M."/>
            <person name="Kaneko N."/>
            <person name="Yoshida M."/>
            <person name="Ishii Y."/>
            <person name="Tateda K."/>
            <person name="Matsuse H."/>
        </authorList>
    </citation>
    <scope>NUCLEOTIDE SEQUENCE [LARGE SCALE GENOMIC DNA]</scope>
    <source>
        <strain evidence="15 71">TUM18780</strain>
    </source>
</reference>
<dbReference type="PANTHER" id="PTHR33988:SF3">
    <property type="entry name" value="ENDORIBONUCLEASE TOXIN CHPB-RELATED"/>
    <property type="match status" value="1"/>
</dbReference>
<protein>
    <recommendedName>
        <fullName evidence="11">Toxin MazF</fullName>
    </recommendedName>
    <alternativeName>
        <fullName evidence="12">mRNA interferase MazF</fullName>
    </alternativeName>
</protein>
<dbReference type="PANTHER" id="PTHR33988">
    <property type="entry name" value="ENDORIBONUCLEASE MAZF-RELATED"/>
    <property type="match status" value="1"/>
</dbReference>
<reference evidence="20 72" key="24">
    <citation type="submission" date="2020-02" db="EMBL/GenBank/DDBJ databases">
        <authorList>
            <consortium name="PulseNet: The National Subtyping Network for Foodborne Disease Surveillance"/>
            <person name="Tarr C.L."/>
            <person name="Trees E."/>
            <person name="Katz L.S."/>
            <person name="Carleton-Romer H.A."/>
            <person name="Stroika S."/>
            <person name="Kucerova Z."/>
            <person name="Roache K.F."/>
            <person name="Sabol A.L."/>
            <person name="Besser J."/>
            <person name="Gerner-Smidt P."/>
        </authorList>
    </citation>
    <scope>NUCLEOTIDE SEQUENCE [LARGE SCALE GENOMIC DNA]</scope>
    <source>
        <strain evidence="20 72">2014C-3796</strain>
    </source>
</reference>
<sequence>MVSRYVPDMGDLIWVDFDPTKGSEQAGHRPAVVLSPFMYNNKTGMCLCVPYTTQSKGYPFEVVLSGQERDGVALADQVKSIAWRARGATKKGTVAPEELQLIKAKINVLIG</sequence>
<dbReference type="EMBL" id="DABFUC010000010">
    <property type="protein sequence ID" value="HAI8958325.1"/>
    <property type="molecule type" value="Genomic_DNA"/>
</dbReference>
<dbReference type="EMBL" id="DADPIR010000032">
    <property type="protein sequence ID" value="HAZ7493701.1"/>
    <property type="molecule type" value="Genomic_DNA"/>
</dbReference>
<keyword evidence="6 16" id="KW-0378">Hydrolase</keyword>
<dbReference type="Proteomes" id="UP000842385">
    <property type="component" value="Unassembled WGS sequence"/>
</dbReference>
<dbReference type="Proteomes" id="UP001208624">
    <property type="component" value="Unassembled WGS sequence"/>
</dbReference>
<evidence type="ECO:0000313" key="74">
    <source>
        <dbReference type="Proteomes" id="UP000531463"/>
    </source>
</evidence>
<evidence type="ECO:0000313" key="43">
    <source>
        <dbReference type="EMBL" id="SQD02048.1"/>
    </source>
</evidence>
<evidence type="ECO:0000313" key="41">
    <source>
        <dbReference type="EMBL" id="PZZ55374.1"/>
    </source>
</evidence>
<evidence type="ECO:0000313" key="58">
    <source>
        <dbReference type="Proteomes" id="UP000254718"/>
    </source>
</evidence>
<dbReference type="EMBL" id="AP023197">
    <property type="protein sequence ID" value="BCG35790.1"/>
    <property type="molecule type" value="Genomic_DNA"/>
</dbReference>
<dbReference type="GO" id="GO:0006402">
    <property type="term" value="P:mRNA catabolic process"/>
    <property type="evidence" value="ECO:0007669"/>
    <property type="project" value="TreeGrafter"/>
</dbReference>
<evidence type="ECO:0000313" key="26">
    <source>
        <dbReference type="EMBL" id="MBA7720359.1"/>
    </source>
</evidence>
<evidence type="ECO:0000313" key="17">
    <source>
        <dbReference type="EMBL" id="EFG2162938.1"/>
    </source>
</evidence>
<reference evidence="17 76" key="23">
    <citation type="submission" date="2020-02" db="EMBL/GenBank/DDBJ databases">
        <authorList>
            <person name="Ashton P.M."/>
            <person name="Dallman T."/>
            <person name="Nair S."/>
            <person name="De Pinna E."/>
            <person name="Peters T."/>
            <person name="Grant K."/>
        </authorList>
    </citation>
    <scope>NUCLEOTIDE SEQUENCE [LARGE SCALE GENOMIC DNA]</scope>
    <source>
        <strain evidence="17 76">188143</strain>
    </source>
</reference>
<evidence type="ECO:0000256" key="9">
    <source>
        <dbReference type="ARBA" id="ARBA00023125"/>
    </source>
</evidence>
<evidence type="ECO:0000313" key="21">
    <source>
        <dbReference type="EMBL" id="EFL9836549.1"/>
    </source>
</evidence>
<dbReference type="EMBL" id="PITP01000002">
    <property type="protein sequence ID" value="PKD91995.1"/>
    <property type="molecule type" value="Genomic_DNA"/>
</dbReference>
<keyword evidence="2" id="KW-0678">Repressor</keyword>
<evidence type="ECO:0000313" key="33">
    <source>
        <dbReference type="EMBL" id="MWL44404.1"/>
    </source>
</evidence>
<dbReference type="Proteomes" id="UP000255057">
    <property type="component" value="Unassembled WGS sequence"/>
</dbReference>
<dbReference type="EMBL" id="AASXRC010000012">
    <property type="protein sequence ID" value="EFI0213361.1"/>
    <property type="molecule type" value="Genomic_DNA"/>
</dbReference>
<dbReference type="Proteomes" id="UP000528504">
    <property type="component" value="Unassembled WGS sequence"/>
</dbReference>
<evidence type="ECO:0000256" key="1">
    <source>
        <dbReference type="ARBA" id="ARBA00007521"/>
    </source>
</evidence>
<dbReference type="Proteomes" id="UP000844228">
    <property type="component" value="Unassembled WGS sequence"/>
</dbReference>
<name>A0A066RPS0_ECOLX</name>
<evidence type="ECO:0000313" key="54">
    <source>
        <dbReference type="Proteomes" id="UP000225264"/>
    </source>
</evidence>
<accession>A0A066RPS0</accession>
<dbReference type="EMBL" id="RRNI01000010">
    <property type="protein sequence ID" value="TJH21782.1"/>
    <property type="molecule type" value="Genomic_DNA"/>
</dbReference>
<dbReference type="Proteomes" id="UP000462410">
    <property type="component" value="Unassembled WGS sequence"/>
</dbReference>
<evidence type="ECO:0000313" key="23">
    <source>
        <dbReference type="EMBL" id="HAH1416763.1"/>
    </source>
</evidence>
<keyword evidence="3" id="KW-1277">Toxin-antitoxin system</keyword>
<dbReference type="Proteomes" id="UP000543257">
    <property type="component" value="Unassembled WGS sequence"/>
</dbReference>
<proteinExistence type="inferred from homology"/>
<evidence type="ECO:0000313" key="19">
    <source>
        <dbReference type="EMBL" id="EFH6163613.1"/>
    </source>
</evidence>
<evidence type="ECO:0000313" key="45">
    <source>
        <dbReference type="EMBL" id="STM22352.1"/>
    </source>
</evidence>
<dbReference type="EMBL" id="WXKQ01000017">
    <property type="protein sequence ID" value="NAG21370.1"/>
    <property type="molecule type" value="Genomic_DNA"/>
</dbReference>
<evidence type="ECO:0000313" key="44">
    <source>
        <dbReference type="EMBL" id="STL07573.1"/>
    </source>
</evidence>
<dbReference type="EMBL" id="CP024092">
    <property type="protein sequence ID" value="ATP25738.1"/>
    <property type="molecule type" value="Genomic_DNA"/>
</dbReference>
<dbReference type="Proteomes" id="UP000306700">
    <property type="component" value="Unassembled WGS sequence"/>
</dbReference>
<dbReference type="EMBL" id="AP018802">
    <property type="protein sequence ID" value="BBF54925.1"/>
    <property type="molecule type" value="Genomic_DNA"/>
</dbReference>
<reference evidence="38 53" key="4">
    <citation type="submission" date="2016-12" db="EMBL/GenBank/DDBJ databases">
        <title>Real-Time Genomic Investigation Underlying the Public Health Response to a Shiga Toxin-Producing Escherichia Coli O26:H11 Outbreak in a Nursery.</title>
        <authorList>
            <person name="Ferdous M."/>
            <person name="Moran-Gilad J."/>
            <person name="Rossen J.W."/>
            <person name="Gdalevich M."/>
        </authorList>
    </citation>
    <scope>NUCLEOTIDE SEQUENCE [LARGE SCALE GENOMIC DNA]</scope>
    <source>
        <strain evidence="38 53">STEC 514-2</strain>
    </source>
</reference>
<dbReference type="Proteomes" id="UP000392867">
    <property type="component" value="Unassembled WGS sequence"/>
</dbReference>
<dbReference type="EMBL" id="AATJQG010000004">
    <property type="protein sequence ID" value="EFM0515432.1"/>
    <property type="molecule type" value="Genomic_DNA"/>
</dbReference>
<evidence type="ECO:0000313" key="55">
    <source>
        <dbReference type="Proteomes" id="UP000233549"/>
    </source>
</evidence>
<reference evidence="30" key="29">
    <citation type="submission" date="2022-08" db="EMBL/GenBank/DDBJ databases">
        <title>Genome sequencing of human pathogens.</title>
        <authorList>
            <person name="Cao X."/>
        </authorList>
    </citation>
    <scope>NUCLEOTIDE SEQUENCE</scope>
    <source>
        <strain evidence="30">EC16126</strain>
    </source>
</reference>
<evidence type="ECO:0000256" key="11">
    <source>
        <dbReference type="ARBA" id="ARBA00031226"/>
    </source>
</evidence>
<dbReference type="EMBL" id="DABALL010000001">
    <property type="protein sequence ID" value="HAH1416763.1"/>
    <property type="molecule type" value="Genomic_DNA"/>
</dbReference>
<dbReference type="STRING" id="585034.ECIAI1_2890"/>
<evidence type="ECO:0000256" key="8">
    <source>
        <dbReference type="ARBA" id="ARBA00023015"/>
    </source>
</evidence>
<reference evidence="29" key="30">
    <citation type="submission" date="2023-06" db="EMBL/GenBank/DDBJ databases">
        <title>Deciphering the underlying mechanisms mediating the transmission of blaNDM gene from human to animals in China.</title>
        <authorList>
            <person name="Chen K."/>
            <person name="Chen S."/>
        </authorList>
    </citation>
    <scope>NUCLEOTIDE SEQUENCE</scope>
    <source>
        <strain evidence="29">1199</strain>
    </source>
</reference>
<evidence type="ECO:0000256" key="3">
    <source>
        <dbReference type="ARBA" id="ARBA00022649"/>
    </source>
</evidence>
<evidence type="ECO:0000313" key="66">
    <source>
        <dbReference type="Proteomes" id="UP000392867"/>
    </source>
</evidence>
<evidence type="ECO:0000256" key="7">
    <source>
        <dbReference type="ARBA" id="ARBA00022884"/>
    </source>
</evidence>
<reference evidence="14 63" key="11">
    <citation type="submission" date="2018-07" db="EMBL/GenBank/DDBJ databases">
        <title>Genomic analysis of colistin resistant EHEC isolated from cattle in Japan.</title>
        <authorList>
            <person name="Kusumoto M."/>
            <person name="Misumi W."/>
            <person name="Ogura Y."/>
            <person name="Hayashi T."/>
            <person name="Akiba M."/>
        </authorList>
    </citation>
    <scope>NUCLEOTIDE SEQUENCE [LARGE SCALE GENOMIC DNA]</scope>
    <source>
        <strain evidence="14 63">E2863</strain>
    </source>
</reference>
<evidence type="ECO:0000256" key="4">
    <source>
        <dbReference type="ARBA" id="ARBA00022722"/>
    </source>
</evidence>
<comment type="similarity">
    <text evidence="1">Belongs to the PemK/MazF family.</text>
</comment>
<evidence type="ECO:0000313" key="24">
    <source>
        <dbReference type="EMBL" id="HAI8958325.1"/>
    </source>
</evidence>
<reference evidence="13 54" key="6">
    <citation type="submission" date="2017-10" db="EMBL/GenBank/DDBJ databases">
        <title>Genome and in vitro analysis of Escherichia coli resistant to antibiotic.</title>
        <authorList>
            <person name="Pereira U.P."/>
            <person name="Facimoto C.T."/>
            <person name="Campos P.A."/>
            <person name="Araujo B.F."/>
            <person name="Royer S."/>
            <person name="Goncalves I.R."/>
            <person name="Ferreira M.L."/>
            <person name="Gontijo P."/>
            <person name="Ribas R.M."/>
        </authorList>
    </citation>
    <scope>NUCLEOTIDE SEQUENCE [LARGE SCALE GENOMIC DNA]</scope>
    <source>
        <strain evidence="13 54">UFU_EC98</strain>
    </source>
</reference>
<dbReference type="EMBL" id="MOHC01000037">
    <property type="protein sequence ID" value="OJN35490.1"/>
    <property type="molecule type" value="Genomic_DNA"/>
</dbReference>
<dbReference type="GO" id="GO:0003677">
    <property type="term" value="F:DNA binding"/>
    <property type="evidence" value="ECO:0007669"/>
    <property type="project" value="UniProtKB-KW"/>
</dbReference>
<evidence type="ECO:0000256" key="5">
    <source>
        <dbReference type="ARBA" id="ARBA00022759"/>
    </source>
</evidence>
<evidence type="ECO:0000313" key="42">
    <source>
        <dbReference type="EMBL" id="RLY57131.1"/>
    </source>
</evidence>
<evidence type="ECO:0000313" key="51">
    <source>
        <dbReference type="Proteomes" id="UP000184077"/>
    </source>
</evidence>
<evidence type="ECO:0000313" key="63">
    <source>
        <dbReference type="Proteomes" id="UP000281900"/>
    </source>
</evidence>
<dbReference type="EMBL" id="AATJKW010000007">
    <property type="protein sequence ID" value="EFL9836549.1"/>
    <property type="molecule type" value="Genomic_DNA"/>
</dbReference>
<evidence type="ECO:0000313" key="56">
    <source>
        <dbReference type="Proteomes" id="UP000248865"/>
    </source>
</evidence>
<evidence type="ECO:0000313" key="57">
    <source>
        <dbReference type="Proteomes" id="UP000250991"/>
    </source>
</evidence>
<reference evidence="27 79" key="28">
    <citation type="submission" date="2021-01" db="EMBL/GenBank/DDBJ databases">
        <title>Genomes of Escherichia coli STEC strains from raw meat-based diets for companion animals.</title>
        <authorList>
            <person name="Stevens M.J.A."/>
            <person name="Stephan R."/>
        </authorList>
    </citation>
    <scope>NUCLEOTIDE SEQUENCE [LARGE SCALE GENOMIC DNA]</scope>
    <source>
        <strain evidence="27 79">LSC1-58</strain>
    </source>
</reference>
<evidence type="ECO:0000313" key="48">
    <source>
        <dbReference type="EMBL" id="TJH21782.1"/>
    </source>
</evidence>
<evidence type="ECO:0000313" key="15">
    <source>
        <dbReference type="EMBL" id="BCG35790.1"/>
    </source>
</evidence>
<dbReference type="Proteomes" id="UP000490727">
    <property type="component" value="Unassembled WGS sequence"/>
</dbReference>
<evidence type="ECO:0000313" key="80">
    <source>
        <dbReference type="Proteomes" id="UP000842385"/>
    </source>
</evidence>
<reference evidence="39" key="5">
    <citation type="submission" date="2017-03" db="EMBL/GenBank/DDBJ databases">
        <title>The mobilome is the main driver of stx2-positive O26:H11 Escherichia coli strains evolution.</title>
        <authorList>
            <person name="Delannoy S."/>
            <person name="Mariani-Kurkdjian P."/>
            <person name="Webb H.E."/>
            <person name="Bonacorsi S."/>
            <person name="Fach P."/>
        </authorList>
    </citation>
    <scope>NUCLEOTIDE SEQUENCE</scope>
    <source>
        <strain evidence="39">34870</strain>
    </source>
</reference>
<dbReference type="Proteomes" id="UP000186595">
    <property type="component" value="Unassembled WGS sequence"/>
</dbReference>
<evidence type="ECO:0000313" key="61">
    <source>
        <dbReference type="Proteomes" id="UP000281340"/>
    </source>
</evidence>
<reference evidence="57 58" key="10">
    <citation type="submission" date="2018-06" db="EMBL/GenBank/DDBJ databases">
        <authorList>
            <consortium name="Pathogen Informatics"/>
            <person name="Doyle S."/>
        </authorList>
    </citation>
    <scope>NUCLEOTIDE SEQUENCE [LARGE SCALE GENOMIC DNA]</scope>
    <source>
        <strain evidence="43 57">NCTC8009</strain>
        <strain evidence="44 60">NCTC8179</strain>
        <strain evidence="45 58">NCTC8333</strain>
        <strain evidence="46 59">NCTC8960</strain>
    </source>
</reference>
<dbReference type="Proteomes" id="UP001211064">
    <property type="component" value="Unassembled WGS sequence"/>
</dbReference>
<evidence type="ECO:0000313" key="49">
    <source>
        <dbReference type="EMBL" id="VCY84936.1"/>
    </source>
</evidence>
<evidence type="ECO:0000313" key="46">
    <source>
        <dbReference type="EMBL" id="STN13446.1"/>
    </source>
</evidence>
<dbReference type="EMBL" id="WTMY01000010">
    <property type="protein sequence ID" value="MWL44404.1"/>
    <property type="molecule type" value="Genomic_DNA"/>
</dbReference>
<dbReference type="Pfam" id="PF02452">
    <property type="entry name" value="PemK_toxin"/>
    <property type="match status" value="1"/>
</dbReference>
<dbReference type="GO" id="GO:0016787">
    <property type="term" value="F:hydrolase activity"/>
    <property type="evidence" value="ECO:0007669"/>
    <property type="project" value="UniProtKB-KW"/>
</dbReference>
<dbReference type="NCBIfam" id="NF007386">
    <property type="entry name" value="PRK09907.1"/>
    <property type="match status" value="1"/>
</dbReference>
<evidence type="ECO:0000313" key="73">
    <source>
        <dbReference type="Proteomes" id="UP000528504"/>
    </source>
</evidence>
<evidence type="ECO:0000313" key="22">
    <source>
        <dbReference type="EMBL" id="EFM0515432.1"/>
    </source>
</evidence>
<dbReference type="SUPFAM" id="SSF50118">
    <property type="entry name" value="Cell growth inhibitor/plasmid maintenance toxic component"/>
    <property type="match status" value="1"/>
</dbReference>
<evidence type="ECO:0000313" key="78">
    <source>
        <dbReference type="Proteomes" id="UP000543257"/>
    </source>
</evidence>
<evidence type="ECO:0000313" key="37">
    <source>
        <dbReference type="EMBL" id="OKB74217.1"/>
    </source>
</evidence>
<dbReference type="EMBL" id="AASWKX010000001">
    <property type="protein sequence ID" value="EFH6163613.1"/>
    <property type="molecule type" value="Genomic_DNA"/>
</dbReference>
<dbReference type="InterPro" id="IPR011067">
    <property type="entry name" value="Plasmid_toxin/cell-grow_inhib"/>
</dbReference>
<dbReference type="Proteomes" id="UP000233549">
    <property type="component" value="Unassembled WGS sequence"/>
</dbReference>
<dbReference type="EMBL" id="UARW01000010">
    <property type="protein sequence ID" value="SQD02048.1"/>
    <property type="molecule type" value="Genomic_DNA"/>
</dbReference>
<dbReference type="Proteomes" id="UP000225264">
    <property type="component" value="Unassembled WGS sequence"/>
</dbReference>
<evidence type="ECO:0000313" key="62">
    <source>
        <dbReference type="Proteomes" id="UP000281521"/>
    </source>
</evidence>
<evidence type="ECO:0000313" key="70">
    <source>
        <dbReference type="Proteomes" id="UP000490727"/>
    </source>
</evidence>
<dbReference type="Proteomes" id="UP000531463">
    <property type="component" value="Unassembled WGS sequence"/>
</dbReference>
<evidence type="ECO:0000313" key="20">
    <source>
        <dbReference type="EMBL" id="EFI0213361.1"/>
    </source>
</evidence>
<reference evidence="23 80" key="8">
    <citation type="journal article" date="2018" name="Genome Biol.">
        <title>SKESA: strategic k-mer extension for scrupulous assemblies.</title>
        <authorList>
            <person name="Souvorov A."/>
            <person name="Agarwala R."/>
            <person name="Lipman D.J."/>
        </authorList>
    </citation>
    <scope>NUCLEOTIDE SEQUENCE [LARGE SCALE GENOMIC DNA]</scope>
    <source>
        <strain evidence="25">SJP41</strain>
        <strain evidence="24 80">TW14994</strain>
        <strain evidence="23">W1_5_ERB1</strain>
    </source>
</reference>
<evidence type="ECO:0000313" key="35">
    <source>
        <dbReference type="EMBL" id="NAG21370.1"/>
    </source>
</evidence>
<dbReference type="Proteomes" id="UP000615017">
    <property type="component" value="Unassembled WGS sequence"/>
</dbReference>
<dbReference type="Proteomes" id="UP000537181">
    <property type="component" value="Unassembled WGS sequence"/>
</dbReference>
<evidence type="ECO:0000313" key="76">
    <source>
        <dbReference type="Proteomes" id="UP000534332"/>
    </source>
</evidence>
<dbReference type="EMBL" id="WOET01000004">
    <property type="protein sequence ID" value="MUM71906.1"/>
    <property type="molecule type" value="Genomic_DNA"/>
</dbReference>
<dbReference type="Proteomes" id="UP000622722">
    <property type="component" value="Unassembled WGS sequence"/>
</dbReference>
<reference evidence="35 68" key="17">
    <citation type="journal article" date="2019" name="Nat. Med.">
        <title>A library of human gut bacterial isolates paired with longitudinal multiomics data enables mechanistic microbiome research.</title>
        <authorList>
            <person name="Poyet M."/>
            <person name="Groussin M."/>
            <person name="Gibbons S.M."/>
            <person name="Avila-Pacheco J."/>
            <person name="Jiang X."/>
            <person name="Kearney S.M."/>
            <person name="Perrotta A.R."/>
            <person name="Berdy B."/>
            <person name="Zhao S."/>
            <person name="Lieberman T.D."/>
            <person name="Swanson P.K."/>
            <person name="Smith M."/>
            <person name="Roesemann S."/>
            <person name="Alexander J.E."/>
            <person name="Rich S.A."/>
            <person name="Livny J."/>
            <person name="Vlamakis H."/>
            <person name="Clish C."/>
            <person name="Bullock K."/>
            <person name="Deik A."/>
            <person name="Scott J."/>
            <person name="Pierce K.A."/>
            <person name="Xavier R.J."/>
            <person name="Alm E.J."/>
        </authorList>
    </citation>
    <scope>NUCLEOTIDE SEQUENCE [LARGE SCALE GENOMIC DNA]</scope>
    <source>
        <strain evidence="35 68">BIOML-A112</strain>
    </source>
</reference>
<reference evidence="16 75" key="18">
    <citation type="submission" date="2019-04" db="EMBL/GenBank/DDBJ databases">
        <authorList>
            <consortium name="NARMS: The National Antimicrobial Resistance Monitoring System"/>
        </authorList>
    </citation>
    <scope>NUCLEOTIDE SEQUENCE [LARGE SCALE GENOMIC DNA]</scope>
    <source>
        <strain evidence="18 74">CVM N19EC0510</strain>
        <strain evidence="19 77">CVM N19EC0596</strain>
        <strain evidence="16 75">FSIS11919500</strain>
    </source>
</reference>
<evidence type="ECO:0000313" key="69">
    <source>
        <dbReference type="Proteomes" id="UP000487258"/>
    </source>
</evidence>
<dbReference type="Proteomes" id="UP000305093">
    <property type="component" value="Unassembled WGS sequence"/>
</dbReference>
<evidence type="ECO:0000313" key="71">
    <source>
        <dbReference type="Proteomes" id="UP000509260"/>
    </source>
</evidence>
<evidence type="ECO:0000256" key="10">
    <source>
        <dbReference type="ARBA" id="ARBA00023163"/>
    </source>
</evidence>
<dbReference type="EMBL" id="JABXPW010000003">
    <property type="protein sequence ID" value="MBA7720359.1"/>
    <property type="molecule type" value="Genomic_DNA"/>
</dbReference>
<reference evidence="31 66" key="19">
    <citation type="submission" date="2019-08" db="EMBL/GenBank/DDBJ databases">
        <title>Identification of Water Treatment Resistant and Multidrug Resistant Urinary Pathogenic Escherichia coli in Wastewater.</title>
        <authorList>
            <person name="Neumann N."/>
        </authorList>
    </citation>
    <scope>NUCLEOTIDE SEQUENCE [LARGE SCALE GENOMIC DNA]</scope>
    <source>
        <strain evidence="31 66">WU2356</strain>
    </source>
</reference>
<evidence type="ECO:0000313" key="65">
    <source>
        <dbReference type="Proteomes" id="UP000306700"/>
    </source>
</evidence>
<evidence type="ECO:0000313" key="28">
    <source>
        <dbReference type="EMBL" id="MBZ4692867.1"/>
    </source>
</evidence>
<dbReference type="Proteomes" id="UP000281900">
    <property type="component" value="Chromosome"/>
</dbReference>
<dbReference type="Proteomes" id="UP000184077">
    <property type="component" value="Unassembled WGS sequence"/>
</dbReference>
<dbReference type="Proteomes" id="UP000255543">
    <property type="component" value="Unassembled WGS sequence"/>
</dbReference>
<gene>
    <name evidence="16" type="primary">mazF</name>
    <name evidence="39" type="ORF">ABE91_012525</name>
    <name evidence="49" type="ORF">BANRA_03632</name>
    <name evidence="20" type="ORF">BG944_002520</name>
    <name evidence="36" type="ORF">BK300_20665</name>
    <name evidence="37" type="ORF">BMT50_16305</name>
    <name evidence="17" type="ORF">BRV02_004069</name>
    <name evidence="38" type="ORF">BTQ06_23835</name>
    <name evidence="48" type="ORF">C9160_11795</name>
    <name evidence="47" type="ORF">C9194_01440</name>
    <name evidence="22" type="ORF">CF22_001399</name>
    <name evidence="28" type="ORF">CQ842_07385</name>
    <name evidence="13" type="ORF">CQ842_20080</name>
    <name evidence="40" type="ORF">CWS33_03115</name>
    <name evidence="41" type="ORF">DIV22_29770</name>
    <name evidence="14" type="ORF">E2863_03465</name>
    <name evidence="16" type="ORF">E5H86_04965</name>
    <name evidence="42" type="ORF">EAI46_14325</name>
    <name evidence="21" type="ORF">EN85_001504</name>
    <name evidence="31" type="ORF">FVB16_13700</name>
    <name evidence="18" type="ORF">GAI89_21710</name>
    <name evidence="19" type="ORF">GAJ12_00880</name>
    <name evidence="32" type="ORF">GNZ05_06970</name>
    <name evidence="34" type="ORF">GP965_13780</name>
    <name evidence="33" type="ORF">GQM04_02400</name>
    <name evidence="35" type="ORF">GUC01_20445</name>
    <name evidence="23" type="ORF">HHH44_000088</name>
    <name evidence="24" type="ORF">HKA49_002483</name>
    <name evidence="26" type="ORF">HV209_17460</name>
    <name evidence="25" type="ORF">J8F57_003977</name>
    <name evidence="27" type="ORF">JNA65_08055</name>
    <name evidence="43" type="ORF">NCTC8009_02492</name>
    <name evidence="44" type="ORF">NCTC8179_06684</name>
    <name evidence="45" type="ORF">NCTC8333_01225</name>
    <name evidence="46" type="ORF">NCTC8960_03781</name>
    <name evidence="30" type="ORF">NY836_29130</name>
    <name evidence="29" type="ORF">OFN31_15530</name>
    <name evidence="15" type="ORF">TUM18780_09520</name>
</gene>
<dbReference type="EMBL" id="MRVZ01000102">
    <property type="protein sequence ID" value="PAU16071.1"/>
    <property type="molecule type" value="Genomic_DNA"/>
</dbReference>
<reference evidence="23" key="13">
    <citation type="submission" date="2018-08" db="EMBL/GenBank/DDBJ databases">
        <authorList>
            <consortium name="NCBI Pathogen Detection Project"/>
        </authorList>
    </citation>
    <scope>NUCLEOTIDE SEQUENCE</scope>
    <source>
        <strain evidence="25">SJP41</strain>
        <strain evidence="24">TW14994</strain>
        <strain evidence="23">W1_5_ERB1</strain>
    </source>
</reference>
<dbReference type="Proteomes" id="UP000248865">
    <property type="component" value="Unassembled WGS sequence"/>
</dbReference>
<dbReference type="Proteomes" id="UP000531916">
    <property type="component" value="Unassembled WGS sequence"/>
</dbReference>
<evidence type="ECO:0000313" key="47">
    <source>
        <dbReference type="EMBL" id="TJF72306.1"/>
    </source>
</evidence>
<dbReference type="RefSeq" id="WP_000254745.1">
    <property type="nucleotide sequence ID" value="NZ_AP018796.1"/>
</dbReference>
<dbReference type="FunFam" id="2.30.30.110:FF:000001">
    <property type="entry name" value="Endoribonuclease toxin MazF"/>
    <property type="match status" value="1"/>
</dbReference>
<reference evidence="32 70" key="20">
    <citation type="submission" date="2019-11" db="EMBL/GenBank/DDBJ databases">
        <title>Whole genome sequence analysis of environmental Escherichia coli from the feces of straw-necked ibis (Threskiornis spinicollis) nesting on inland wetlands.</title>
        <authorList>
            <person name="Wyrsch E.R."/>
            <person name="Roy Chowdhury P."/>
            <person name="Wallis L."/>
            <person name="Cummins M.L."/>
            <person name="Zingali T."/>
            <person name="Brandis K.J."/>
            <person name="Djordjevic S.P."/>
        </authorList>
    </citation>
    <scope>NUCLEOTIDE SEQUENCE [LARGE SCALE GENOMIC DNA]</scope>
    <source>
        <strain evidence="32 70">IBS12</strain>
    </source>
</reference>
<dbReference type="Proteomes" id="UP000868636">
    <property type="component" value="Unassembled WGS sequence"/>
</dbReference>
<reference evidence="36 51" key="2">
    <citation type="submission" date="2016-10" db="EMBL/GenBank/DDBJ databases">
        <title>Comprehensive resistome analysis reveals the prevalence of NDM and MCR-1 in Chinese poultry production.</title>
        <authorList>
            <person name="Wang Y."/>
            <person name="Zhang R."/>
            <person name="Li J."/>
            <person name="Wu Z."/>
            <person name="Wenjuan Y."/>
            <person name="Schwarz S."/>
            <person name="Tyrrell J."/>
            <person name="Zheng Y."/>
            <person name="Wang S."/>
            <person name="Shen Z."/>
            <person name="Liu Z."/>
            <person name="Lei L."/>
            <person name="Li M."/>
            <person name="Zhang Q."/>
            <person name="Wu C."/>
            <person name="Zhang Q."/>
            <person name="Wu Y."/>
            <person name="Walsh T."/>
            <person name="Shen J."/>
        </authorList>
    </citation>
    <scope>NUCLEOTIDE SEQUENCE [LARGE SCALE GENOMIC DNA]</scope>
    <source>
        <strain evidence="36 51">574</strain>
    </source>
</reference>
<dbReference type="GO" id="GO:0003723">
    <property type="term" value="F:RNA binding"/>
    <property type="evidence" value="ECO:0007669"/>
    <property type="project" value="UniProtKB-KW"/>
</dbReference>
<evidence type="ECO:0000313" key="79">
    <source>
        <dbReference type="Proteomes" id="UP000615017"/>
    </source>
</evidence>
<evidence type="ECO:0000313" key="60">
    <source>
        <dbReference type="Proteomes" id="UP000255543"/>
    </source>
</evidence>
<evidence type="ECO:0000256" key="6">
    <source>
        <dbReference type="ARBA" id="ARBA00022801"/>
    </source>
</evidence>
<dbReference type="Proteomes" id="UP000487258">
    <property type="component" value="Unassembled WGS sequence"/>
</dbReference>
<evidence type="ECO:0000313" key="13">
    <source>
        <dbReference type="EMBL" id="ATP25738.1"/>
    </source>
</evidence>
<organism evidence="16 75">
    <name type="scientific">Escherichia coli</name>
    <dbReference type="NCBI Taxonomy" id="562"/>
    <lineage>
        <taxon>Bacteria</taxon>
        <taxon>Pseudomonadati</taxon>
        <taxon>Pseudomonadota</taxon>
        <taxon>Gammaproteobacteria</taxon>
        <taxon>Enterobacterales</taxon>
        <taxon>Enterobacteriaceae</taxon>
        <taxon>Escherichia</taxon>
    </lineage>
</organism>
<dbReference type="OMA" id="QIKGYPF"/>
<keyword evidence="4" id="KW-0540">Nuclease</keyword>
<dbReference type="Proteomes" id="UP000281521">
    <property type="component" value="Unassembled WGS sequence"/>
</dbReference>
<evidence type="ECO:0000313" key="40">
    <source>
        <dbReference type="EMBL" id="PKD91995.1"/>
    </source>
</evidence>
<reference evidence="39 50" key="1">
    <citation type="journal article" date="2015" name="Genome Announc.">
        <title>Draft Genome Sequences of Human-Pathogenic Escherichia coli O26:H11 Strains Carrying the stx2 Gene Only and Circulating in France.</title>
        <authorList>
            <person name="Delannoy S."/>
            <person name="Mariani-Kurkdjian P."/>
            <person name="Bonacorsi S."/>
            <person name="Liguori S."/>
            <person name="Ison S.A."/>
            <person name="Fach P."/>
        </authorList>
    </citation>
    <scope>NUCLEOTIDE SEQUENCE [LARGE SCALE GENOMIC DNA]</scope>
    <source>
        <strain evidence="39 50">34870</strain>
    </source>
</reference>
<dbReference type="EMBL" id="RDDM01000102">
    <property type="protein sequence ID" value="RLY57131.1"/>
    <property type="molecule type" value="Genomic_DNA"/>
</dbReference>
<evidence type="ECO:0000256" key="2">
    <source>
        <dbReference type="ARBA" id="ARBA00022491"/>
    </source>
</evidence>
<dbReference type="Proteomes" id="UP000254718">
    <property type="component" value="Unassembled WGS sequence"/>
</dbReference>
<evidence type="ECO:0000313" key="39">
    <source>
        <dbReference type="EMBL" id="PBN75860.1"/>
    </source>
</evidence>
<dbReference type="InterPro" id="IPR003477">
    <property type="entry name" value="PemK-like"/>
</dbReference>
<dbReference type="Proteomes" id="UP000036331">
    <property type="component" value="Unassembled WGS sequence"/>
</dbReference>